<evidence type="ECO:0000313" key="1">
    <source>
        <dbReference type="EMBL" id="KAF7814621.1"/>
    </source>
</evidence>
<keyword evidence="2" id="KW-1185">Reference proteome</keyword>
<protein>
    <submittedName>
        <fullName evidence="1">Uncharacterized protein</fullName>
    </submittedName>
</protein>
<accession>A0A834T5N7</accession>
<dbReference type="AlphaFoldDB" id="A0A834T5N7"/>
<organism evidence="1 2">
    <name type="scientific">Senna tora</name>
    <dbReference type="NCBI Taxonomy" id="362788"/>
    <lineage>
        <taxon>Eukaryota</taxon>
        <taxon>Viridiplantae</taxon>
        <taxon>Streptophyta</taxon>
        <taxon>Embryophyta</taxon>
        <taxon>Tracheophyta</taxon>
        <taxon>Spermatophyta</taxon>
        <taxon>Magnoliopsida</taxon>
        <taxon>eudicotyledons</taxon>
        <taxon>Gunneridae</taxon>
        <taxon>Pentapetalae</taxon>
        <taxon>rosids</taxon>
        <taxon>fabids</taxon>
        <taxon>Fabales</taxon>
        <taxon>Fabaceae</taxon>
        <taxon>Caesalpinioideae</taxon>
        <taxon>Cassia clade</taxon>
        <taxon>Senna</taxon>
    </lineage>
</organism>
<proteinExistence type="predicted"/>
<evidence type="ECO:0000313" key="2">
    <source>
        <dbReference type="Proteomes" id="UP000634136"/>
    </source>
</evidence>
<dbReference type="EMBL" id="JAAIUW010000009">
    <property type="protein sequence ID" value="KAF7814621.1"/>
    <property type="molecule type" value="Genomic_DNA"/>
</dbReference>
<comment type="caution">
    <text evidence="1">The sequence shown here is derived from an EMBL/GenBank/DDBJ whole genome shotgun (WGS) entry which is preliminary data.</text>
</comment>
<reference evidence="1" key="1">
    <citation type="submission" date="2020-09" db="EMBL/GenBank/DDBJ databases">
        <title>Genome-Enabled Discovery of Anthraquinone Biosynthesis in Senna tora.</title>
        <authorList>
            <person name="Kang S.-H."/>
            <person name="Pandey R.P."/>
            <person name="Lee C.-M."/>
            <person name="Sim J.-S."/>
            <person name="Jeong J.-T."/>
            <person name="Choi B.-S."/>
            <person name="Jung M."/>
            <person name="Ginzburg D."/>
            <person name="Zhao K."/>
            <person name="Won S.Y."/>
            <person name="Oh T.-J."/>
            <person name="Yu Y."/>
            <person name="Kim N.-H."/>
            <person name="Lee O.R."/>
            <person name="Lee T.-H."/>
            <person name="Bashyal P."/>
            <person name="Kim T.-S."/>
            <person name="Lee W.-H."/>
            <person name="Kawkins C."/>
            <person name="Kim C.-K."/>
            <person name="Kim J.S."/>
            <person name="Ahn B.O."/>
            <person name="Rhee S.Y."/>
            <person name="Sohng J.K."/>
        </authorList>
    </citation>
    <scope>NUCLEOTIDE SEQUENCE</scope>
    <source>
        <tissue evidence="1">Leaf</tissue>
    </source>
</reference>
<dbReference type="Proteomes" id="UP000634136">
    <property type="component" value="Unassembled WGS sequence"/>
</dbReference>
<sequence length="30" mass="3276">MGIGEAVELTRKACVVWGMPYLPLKLLLSS</sequence>
<name>A0A834T5N7_9FABA</name>
<gene>
    <name evidence="1" type="ORF">G2W53_028590</name>
</gene>